<evidence type="ECO:0000256" key="2">
    <source>
        <dbReference type="SAM" id="SignalP"/>
    </source>
</evidence>
<organism evidence="5 6">
    <name type="scientific">Leeuwenhoekiella palythoae</name>
    <dbReference type="NCBI Taxonomy" id="573501"/>
    <lineage>
        <taxon>Bacteria</taxon>
        <taxon>Pseudomonadati</taxon>
        <taxon>Bacteroidota</taxon>
        <taxon>Flavobacteriia</taxon>
        <taxon>Flavobacteriales</taxon>
        <taxon>Flavobacteriaceae</taxon>
        <taxon>Leeuwenhoekiella</taxon>
    </lineage>
</organism>
<reference evidence="6" key="2">
    <citation type="submission" date="2016-11" db="EMBL/GenBank/DDBJ databases">
        <authorList>
            <person name="Varghese N."/>
            <person name="Submissions S."/>
        </authorList>
    </citation>
    <scope>NUCLEOTIDE SEQUENCE [LARGE SCALE GENOMIC DNA]</scope>
    <source>
        <strain evidence="6">DSM 19859</strain>
    </source>
</reference>
<evidence type="ECO:0000313" key="6">
    <source>
        <dbReference type="Proteomes" id="UP000184240"/>
    </source>
</evidence>
<reference evidence="4 7" key="3">
    <citation type="submission" date="2018-07" db="EMBL/GenBank/DDBJ databases">
        <title>Leeuwenhoekiella genomics.</title>
        <authorList>
            <person name="Tahon G."/>
            <person name="Willems A."/>
        </authorList>
    </citation>
    <scope>NUCLEOTIDE SEQUENCE [LARGE SCALE GENOMIC DNA]</scope>
    <source>
        <strain evidence="4 7">LMG 24856</strain>
    </source>
</reference>
<dbReference type="Pfam" id="PF03865">
    <property type="entry name" value="ShlB"/>
    <property type="match status" value="1"/>
</dbReference>
<name>A0A1M5U3V4_9FLAO</name>
<dbReference type="Proteomes" id="UP000290037">
    <property type="component" value="Unassembled WGS sequence"/>
</dbReference>
<feature type="compositionally biased region" description="Polar residues" evidence="1">
    <location>
        <begin position="345"/>
        <end position="363"/>
    </location>
</feature>
<feature type="region of interest" description="Disordered" evidence="1">
    <location>
        <begin position="341"/>
        <end position="363"/>
    </location>
</feature>
<dbReference type="STRING" id="573501.SAMN04487999_0539"/>
<keyword evidence="2" id="KW-0732">Signal</keyword>
<evidence type="ECO:0000313" key="4">
    <source>
        <dbReference type="EMBL" id="RXG27516.1"/>
    </source>
</evidence>
<dbReference type="Proteomes" id="UP000184240">
    <property type="component" value="Unassembled WGS sequence"/>
</dbReference>
<feature type="signal peptide" evidence="2">
    <location>
        <begin position="1"/>
        <end position="31"/>
    </location>
</feature>
<dbReference type="InterPro" id="IPR005565">
    <property type="entry name" value="Hemolysn_activator_HlyB_C"/>
</dbReference>
<keyword evidence="7" id="KW-1185">Reference proteome</keyword>
<evidence type="ECO:0000313" key="5">
    <source>
        <dbReference type="EMBL" id="SHH57373.1"/>
    </source>
</evidence>
<dbReference type="AlphaFoldDB" id="A0A1M5U3V4"/>
<accession>A0A1M5U3V4</accession>
<dbReference type="EMBL" id="QOVN01000007">
    <property type="protein sequence ID" value="RXG27516.1"/>
    <property type="molecule type" value="Genomic_DNA"/>
</dbReference>
<evidence type="ECO:0000259" key="3">
    <source>
        <dbReference type="Pfam" id="PF03865"/>
    </source>
</evidence>
<feature type="chain" id="PRO_5012183678" description="Haemolysin activator HlyB C-terminal domain-containing protein" evidence="2">
    <location>
        <begin position="32"/>
        <end position="1197"/>
    </location>
</feature>
<sequence>MNHQYAFIRSIFQVRFSLLMVLVLPALQTFAQDKEVEQTFYFTGNTGYAPNATTTSVLEAITTMSQKDAKATFVAIGNITQQGYPPKKKDRKEVETFLQQELMEPLEAFNGNVILMPGKNEWNKNGHENLDDLESFIQDNSEIEFWPNDGCPREIENLDMDNVELLMIDSQWFLEDWDDHLYLNNKCDIKTRDDFFAKFKDDLKDEQNKTVIVAVHHSILTLSQQNFIENIGGLTVEDYYSTLRQKYAGTLETLASQFPDVIFVSASDRNLQYVFDDGIPQIISGAASEKLDGVRKAKDGQFASKAHGFARLTVYKDRSSVVEFYETDNGTPKKLFEKEIRRQQPKPQDINSPDISGMGSTKKASIYTKEETDKSGMYRFLWGDHYRDVYSKEIEAPVLDLSKLPGNVHAISEGGGNQSRSLRLIDDEEHEYTARELRKSAVRFIQSKITDHYVRDFMENTIAEDIVQDFYTTAQPYAPFALNPIFDSLDIYNAQPKIYYLPKQKQLGIYNEDYGDKLYMYEAHAGDENKSFERFGDADDIISTKDLLAEIQDSKKHQVDEANFLKVRLMDFAVGDYDRHYDQWRWSAFEQEDGTTLYKTIRRDRDQAFPKYDGLVLGLLKVALIDFRSMEKYDEDVNSVKWLSRYAYPLDQAFLKSLTWEDWEQQVQFIQERLTNETIATAFASLPEAAQDQSTAAIQKNLKARRDNLMDIARRYYEYLMRHQILLGTGDKDEFVITRQADGKTSISLTTEDDRSFERTYDKALTKEIWIYGLDDDDTFKVTGDGNQYIPIKILGGENNDVYDFENTRAVKAYDYKSKNNTFVNSGTRKWLVDSYDINTYNDASRKLDAFSTLPAINYDQDTGFSAGLSGTYTTYGLANNPFSTQQTLTAKYFAATHGIELKYSGEFAHAFYKWNFGLDARYTTPNYAINFFGTGNETTYDRDAVDRDFNRVRISQWSVNPSLIYREDRVQLRFGPTVESLNTSYSGSGVTGDTNVFAAGDNVFNTQYYAGAEAAFQYKNKSGAIAFIRRGFQFDLVTGYKTNIDEYDNEFAYVNPTLSVDYPLHPSGMAVLATKIGAEMNIGDTYEFYHAATLGGNNSLRGFRNERFNGKTAFYQSTDLRVGIAELTTSFIPLRLGVSAGFDYGRVWVPNEDSEQWHNSYGGSVFLNGFKALTANLGYYRSTESDRVLFTLGWKF</sequence>
<evidence type="ECO:0000313" key="7">
    <source>
        <dbReference type="Proteomes" id="UP000290037"/>
    </source>
</evidence>
<evidence type="ECO:0000256" key="1">
    <source>
        <dbReference type="SAM" id="MobiDB-lite"/>
    </source>
</evidence>
<proteinExistence type="predicted"/>
<protein>
    <recommendedName>
        <fullName evidence="3">Haemolysin activator HlyB C-terminal domain-containing protein</fullName>
    </recommendedName>
</protein>
<dbReference type="Gene3D" id="3.60.21.10">
    <property type="match status" value="1"/>
</dbReference>
<feature type="domain" description="Haemolysin activator HlyB C-terminal" evidence="3">
    <location>
        <begin position="1094"/>
        <end position="1166"/>
    </location>
</feature>
<dbReference type="SUPFAM" id="SSF56300">
    <property type="entry name" value="Metallo-dependent phosphatases"/>
    <property type="match status" value="1"/>
</dbReference>
<reference evidence="5" key="1">
    <citation type="submission" date="2016-11" db="EMBL/GenBank/DDBJ databases">
        <authorList>
            <person name="Jaros S."/>
            <person name="Januszkiewicz K."/>
            <person name="Wedrychowicz H."/>
        </authorList>
    </citation>
    <scope>NUCLEOTIDE SEQUENCE [LARGE SCALE GENOMIC DNA]</scope>
    <source>
        <strain evidence="5">DSM 19859</strain>
    </source>
</reference>
<gene>
    <name evidence="4" type="ORF">DSM01_3035</name>
    <name evidence="5" type="ORF">SAMN04487999_0539</name>
</gene>
<dbReference type="EMBL" id="FQXT01000001">
    <property type="protein sequence ID" value="SHH57373.1"/>
    <property type="molecule type" value="Genomic_DNA"/>
</dbReference>
<dbReference type="RefSeq" id="WP_072980067.1">
    <property type="nucleotide sequence ID" value="NZ_FQXT01000001.1"/>
</dbReference>
<dbReference type="InterPro" id="IPR029052">
    <property type="entry name" value="Metallo-depent_PP-like"/>
</dbReference>